<accession>A0AA35K950</accession>
<reference evidence="1" key="1">
    <citation type="submission" date="2022-12" db="EMBL/GenBank/DDBJ databases">
        <authorList>
            <person name="Alioto T."/>
            <person name="Alioto T."/>
            <person name="Gomez Garrido J."/>
        </authorList>
    </citation>
    <scope>NUCLEOTIDE SEQUENCE</scope>
</reference>
<dbReference type="AlphaFoldDB" id="A0AA35K950"/>
<dbReference type="Proteomes" id="UP001178461">
    <property type="component" value="Chromosome 5"/>
</dbReference>
<organism evidence="1 2">
    <name type="scientific">Podarcis lilfordi</name>
    <name type="common">Lilford's wall lizard</name>
    <dbReference type="NCBI Taxonomy" id="74358"/>
    <lineage>
        <taxon>Eukaryota</taxon>
        <taxon>Metazoa</taxon>
        <taxon>Chordata</taxon>
        <taxon>Craniata</taxon>
        <taxon>Vertebrata</taxon>
        <taxon>Euteleostomi</taxon>
        <taxon>Lepidosauria</taxon>
        <taxon>Squamata</taxon>
        <taxon>Bifurcata</taxon>
        <taxon>Unidentata</taxon>
        <taxon>Episquamata</taxon>
        <taxon>Laterata</taxon>
        <taxon>Lacertibaenia</taxon>
        <taxon>Lacertidae</taxon>
        <taxon>Podarcis</taxon>
    </lineage>
</organism>
<dbReference type="EMBL" id="OX395130">
    <property type="protein sequence ID" value="CAI5773960.1"/>
    <property type="molecule type" value="Genomic_DNA"/>
</dbReference>
<evidence type="ECO:0000313" key="2">
    <source>
        <dbReference type="Proteomes" id="UP001178461"/>
    </source>
</evidence>
<proteinExistence type="predicted"/>
<protein>
    <submittedName>
        <fullName evidence="1">Uncharacterized protein</fullName>
    </submittedName>
</protein>
<name>A0AA35K950_9SAUR</name>
<evidence type="ECO:0000313" key="1">
    <source>
        <dbReference type="EMBL" id="CAI5773960.1"/>
    </source>
</evidence>
<keyword evidence="2" id="KW-1185">Reference proteome</keyword>
<sequence>MANVRRSSSTDEVSQEFCEKKPHLLIFQRQWQGQAGLEIPPLNVAASVSLMVPAVGSRQRSKVASGDAGPEWDRILSWLSKFH</sequence>
<gene>
    <name evidence="1" type="ORF">PODLI_1B021243</name>
</gene>